<name>A0A2H3P6K2_9BACT</name>
<dbReference type="GO" id="GO:0009279">
    <property type="term" value="C:cell outer membrane"/>
    <property type="evidence" value="ECO:0007669"/>
    <property type="project" value="TreeGrafter"/>
</dbReference>
<evidence type="ECO:0000313" key="6">
    <source>
        <dbReference type="Proteomes" id="UP000221024"/>
    </source>
</evidence>
<feature type="domain" description="Organic solvent tolerance-like N-terminal" evidence="4">
    <location>
        <begin position="57"/>
        <end position="206"/>
    </location>
</feature>
<dbReference type="InterPro" id="IPR005653">
    <property type="entry name" value="OstA-like_N"/>
</dbReference>
<reference evidence="5 6" key="1">
    <citation type="submission" date="2017-10" db="EMBL/GenBank/DDBJ databases">
        <title>Draft genome of Longimonas halophila.</title>
        <authorList>
            <person name="Goh K.M."/>
            <person name="Shamsir M.S."/>
            <person name="Lim S.W."/>
        </authorList>
    </citation>
    <scope>NUCLEOTIDE SEQUENCE [LARGE SCALE GENOMIC DNA]</scope>
    <source>
        <strain evidence="5 6">KCTC 42399</strain>
    </source>
</reference>
<feature type="signal peptide" evidence="3">
    <location>
        <begin position="1"/>
        <end position="37"/>
    </location>
</feature>
<dbReference type="InterPro" id="IPR050218">
    <property type="entry name" value="LptD"/>
</dbReference>
<feature type="compositionally biased region" description="Acidic residues" evidence="2">
    <location>
        <begin position="538"/>
        <end position="547"/>
    </location>
</feature>
<dbReference type="EMBL" id="PDEP01000007">
    <property type="protein sequence ID" value="PEN06635.1"/>
    <property type="molecule type" value="Genomic_DNA"/>
</dbReference>
<gene>
    <name evidence="5" type="ORF">CRI93_08260</name>
</gene>
<dbReference type="GO" id="GO:1990351">
    <property type="term" value="C:transporter complex"/>
    <property type="evidence" value="ECO:0007669"/>
    <property type="project" value="TreeGrafter"/>
</dbReference>
<evidence type="ECO:0000256" key="1">
    <source>
        <dbReference type="ARBA" id="ARBA00023237"/>
    </source>
</evidence>
<dbReference type="Proteomes" id="UP000221024">
    <property type="component" value="Unassembled WGS sequence"/>
</dbReference>
<dbReference type="OrthoDB" id="9805931at2"/>
<feature type="region of interest" description="Disordered" evidence="2">
    <location>
        <begin position="494"/>
        <end position="547"/>
    </location>
</feature>
<dbReference type="PANTHER" id="PTHR30189">
    <property type="entry name" value="LPS-ASSEMBLY PROTEIN"/>
    <property type="match status" value="1"/>
</dbReference>
<evidence type="ECO:0000313" key="5">
    <source>
        <dbReference type="EMBL" id="PEN06635.1"/>
    </source>
</evidence>
<dbReference type="Pfam" id="PF13100">
    <property type="entry name" value="OstA_2"/>
    <property type="match status" value="1"/>
</dbReference>
<dbReference type="PANTHER" id="PTHR30189:SF1">
    <property type="entry name" value="LPS-ASSEMBLY PROTEIN LPTD"/>
    <property type="match status" value="1"/>
</dbReference>
<dbReference type="AlphaFoldDB" id="A0A2H3P6K2"/>
<keyword evidence="3" id="KW-0732">Signal</keyword>
<feature type="chain" id="PRO_5013971275" evidence="3">
    <location>
        <begin position="38"/>
        <end position="547"/>
    </location>
</feature>
<proteinExistence type="predicted"/>
<keyword evidence="1" id="KW-0998">Cell outer membrane</keyword>
<accession>A0A2H3P6K2</accession>
<dbReference type="Gene3D" id="2.60.450.10">
    <property type="entry name" value="Lipopolysaccharide (LPS) transport protein A like domain"/>
    <property type="match status" value="2"/>
</dbReference>
<sequence length="547" mass="61502">MPRIFASRPTAFIMRPFLLVGLCLAGCGMMASGLQSAAAQQADSTSADTTQSRAYVQADSLSATVVDGERVQELVGNVFVEQDSTELRSERAFRYLDRDEFLFLRAVEIVEGPDTLHADTVRYDRSNELGFAFGNVELTDGDVDVRSSEAIYFVDERRTVFEQPVELQDSTAVLHSDRGTYHSPERRADFAGNVTLDDPDSWLEADSLSYYRDRRRSEAFGNVFIDRNPRQTPDEVEDPSVSNDEQNTRTWLFGAQAINDEDERRSDVQGDAFMLQVQTDSLGAPRDTLMVRAERLLGQRSDTLRRLTAIDSVRVWQDDLAATADSLVYDRTVAPDTVTAPPYEESRLYDRPNAWFETTQVYGDSLRTVVRNRSLDTLYVTGGAFAAQQDTVLQRINQLRGGNLTAAFREDQLRSIHAAPTAETIRFVAEDGALSQAAQASGDAIVIEFDTTQTLRRVRILQGTQGTLYEPHLIPTPFELDGFRWTPEVRPQSNMLLQDPRVQRRMEAGWSFDTSERPTAPRRAPPNPPDRDPLERDPPDEDPRDAL</sequence>
<comment type="caution">
    <text evidence="5">The sequence shown here is derived from an EMBL/GenBank/DDBJ whole genome shotgun (WGS) entry which is preliminary data.</text>
</comment>
<evidence type="ECO:0000259" key="4">
    <source>
        <dbReference type="Pfam" id="PF13100"/>
    </source>
</evidence>
<protein>
    <submittedName>
        <fullName evidence="5">Organic solvent tolerance protein OstA</fullName>
    </submittedName>
</protein>
<organism evidence="5 6">
    <name type="scientific">Longimonas halophila</name>
    <dbReference type="NCBI Taxonomy" id="1469170"/>
    <lineage>
        <taxon>Bacteria</taxon>
        <taxon>Pseudomonadati</taxon>
        <taxon>Rhodothermota</taxon>
        <taxon>Rhodothermia</taxon>
        <taxon>Rhodothermales</taxon>
        <taxon>Salisaetaceae</taxon>
        <taxon>Longimonas</taxon>
    </lineage>
</organism>
<evidence type="ECO:0000256" key="3">
    <source>
        <dbReference type="SAM" id="SignalP"/>
    </source>
</evidence>
<keyword evidence="6" id="KW-1185">Reference proteome</keyword>
<evidence type="ECO:0000256" key="2">
    <source>
        <dbReference type="SAM" id="MobiDB-lite"/>
    </source>
</evidence>
<keyword evidence="1" id="KW-0472">Membrane</keyword>